<dbReference type="EMBL" id="BDRX01000006">
    <property type="protein sequence ID" value="GBF88819.1"/>
    <property type="molecule type" value="Genomic_DNA"/>
</dbReference>
<sequence>MATAAEVLKQTAPAAAESAAVVVRQVQLDGQVVLKIMQHCDGALPNIVTGQLLGLDVGALLEVTDCFPFPGGDDDTLDEQAGANYQIEMMRCLREVNVDNNTVGWYQSSSFGSYQTTEMIETFVSYHESIRKCVCLVYDPQRSARGQLALKAVRLKDAFITHFKEQKLTGKDLREAGISWRDVFVEVPVRIHNSSLAQALVADLDPAPRITAPDLERLDLGGAAYLTKTISGLIEGADDVLAEAQKISVYHRNLARQQQHMAQWLAKRRQENAARRAAGEEALPEEDPAAFKPIPEPPMLEQYLVVNQLAAGCERATAACQAGMSKLYVMQALQKGGAQA</sequence>
<proteinExistence type="inferred from homology"/>
<feature type="compositionally biased region" description="Basic and acidic residues" evidence="5">
    <location>
        <begin position="268"/>
        <end position="279"/>
    </location>
</feature>
<dbReference type="GO" id="GO:0008237">
    <property type="term" value="F:metallopeptidase activity"/>
    <property type="evidence" value="ECO:0007669"/>
    <property type="project" value="InterPro"/>
</dbReference>
<comment type="subcellular location">
    <subcellularLocation>
        <location evidence="4">Cytoplasm</location>
    </subcellularLocation>
</comment>
<dbReference type="CDD" id="cd08065">
    <property type="entry name" value="MPN_eIF3h"/>
    <property type="match status" value="1"/>
</dbReference>
<dbReference type="InterPro" id="IPR037518">
    <property type="entry name" value="MPN"/>
</dbReference>
<dbReference type="GO" id="GO:0016282">
    <property type="term" value="C:eukaryotic 43S preinitiation complex"/>
    <property type="evidence" value="ECO:0007669"/>
    <property type="project" value="UniProtKB-UniRule"/>
</dbReference>
<protein>
    <recommendedName>
        <fullName evidence="4">Eukaryotic translation initiation factor 3 subunit H</fullName>
        <shortName evidence="4">eIF3h</shortName>
    </recommendedName>
</protein>
<dbReference type="Gene3D" id="3.40.140.10">
    <property type="entry name" value="Cytidine Deaminase, domain 2"/>
    <property type="match status" value="1"/>
</dbReference>
<dbReference type="GO" id="GO:0005852">
    <property type="term" value="C:eukaryotic translation initiation factor 3 complex"/>
    <property type="evidence" value="ECO:0007669"/>
    <property type="project" value="UniProtKB-UniRule"/>
</dbReference>
<evidence type="ECO:0000256" key="5">
    <source>
        <dbReference type="SAM" id="MobiDB-lite"/>
    </source>
</evidence>
<dbReference type="FunCoup" id="A0A2V0NNL9">
    <property type="interactions" value="2406"/>
</dbReference>
<dbReference type="PANTHER" id="PTHR10410">
    <property type="entry name" value="EUKARYOTIC TRANSLATION INITIATION FACTOR 3 -RELATED"/>
    <property type="match status" value="1"/>
</dbReference>
<dbReference type="GO" id="GO:0033290">
    <property type="term" value="C:eukaryotic 48S preinitiation complex"/>
    <property type="evidence" value="ECO:0007669"/>
    <property type="project" value="UniProtKB-UniRule"/>
</dbReference>
<dbReference type="Pfam" id="PF19445">
    <property type="entry name" value="eIF3h_C"/>
    <property type="match status" value="1"/>
</dbReference>
<evidence type="ECO:0000256" key="4">
    <source>
        <dbReference type="HAMAP-Rule" id="MF_03007"/>
    </source>
</evidence>
<keyword evidence="1 4" id="KW-0963">Cytoplasm</keyword>
<evidence type="ECO:0000256" key="2">
    <source>
        <dbReference type="ARBA" id="ARBA00022540"/>
    </source>
</evidence>
<keyword evidence="3 4" id="KW-0648">Protein biosynthesis</keyword>
<dbReference type="InterPro" id="IPR050242">
    <property type="entry name" value="JAMM_MPN+_peptidase_M67A"/>
</dbReference>
<comment type="function">
    <text evidence="4">Component of the eukaryotic translation initiation factor 3 (eIF-3) complex, which is involved in protein synthesis of a specialized repertoire of mRNAs and, together with other initiation factors, stimulates binding of mRNA and methionyl-tRNAi to the 40S ribosome. The eIF-3 complex specifically targets and initiates translation of a subset of mRNAs involved in cell proliferation.</text>
</comment>
<feature type="region of interest" description="Disordered" evidence="5">
    <location>
        <begin position="268"/>
        <end position="294"/>
    </location>
</feature>
<dbReference type="Pfam" id="PF01398">
    <property type="entry name" value="JAB"/>
    <property type="match status" value="1"/>
</dbReference>
<evidence type="ECO:0000256" key="3">
    <source>
        <dbReference type="ARBA" id="ARBA00022917"/>
    </source>
</evidence>
<dbReference type="OrthoDB" id="10265695at2759"/>
<comment type="similarity">
    <text evidence="4">Belongs to the eIF-3 subunit H family.</text>
</comment>
<comment type="subunit">
    <text evidence="4">Component of the eukaryotic translation initiation factor 3 (eIF-3) complex.</text>
</comment>
<dbReference type="GO" id="GO:0001732">
    <property type="term" value="P:formation of cytoplasmic translation initiation complex"/>
    <property type="evidence" value="ECO:0007669"/>
    <property type="project" value="UniProtKB-UniRule"/>
</dbReference>
<organism evidence="7 8">
    <name type="scientific">Raphidocelis subcapitata</name>
    <dbReference type="NCBI Taxonomy" id="307507"/>
    <lineage>
        <taxon>Eukaryota</taxon>
        <taxon>Viridiplantae</taxon>
        <taxon>Chlorophyta</taxon>
        <taxon>core chlorophytes</taxon>
        <taxon>Chlorophyceae</taxon>
        <taxon>CS clade</taxon>
        <taxon>Sphaeropleales</taxon>
        <taxon>Selenastraceae</taxon>
        <taxon>Raphidocelis</taxon>
    </lineage>
</organism>
<dbReference type="InterPro" id="IPR027524">
    <property type="entry name" value="eIF3h"/>
</dbReference>
<evidence type="ECO:0000313" key="7">
    <source>
        <dbReference type="EMBL" id="GBF88819.1"/>
    </source>
</evidence>
<keyword evidence="8" id="KW-1185">Reference proteome</keyword>
<dbReference type="STRING" id="307507.A0A2V0NNL9"/>
<evidence type="ECO:0000259" key="6">
    <source>
        <dbReference type="PROSITE" id="PS50249"/>
    </source>
</evidence>
<dbReference type="Proteomes" id="UP000247498">
    <property type="component" value="Unassembled WGS sequence"/>
</dbReference>
<dbReference type="InterPro" id="IPR000555">
    <property type="entry name" value="JAMM/MPN+_dom"/>
</dbReference>
<dbReference type="HAMAP" id="MF_03007">
    <property type="entry name" value="eIF3h"/>
    <property type="match status" value="1"/>
</dbReference>
<dbReference type="InterPro" id="IPR045810">
    <property type="entry name" value="eIF3h_C"/>
</dbReference>
<dbReference type="PROSITE" id="PS50249">
    <property type="entry name" value="MPN"/>
    <property type="match status" value="1"/>
</dbReference>
<evidence type="ECO:0000256" key="1">
    <source>
        <dbReference type="ARBA" id="ARBA00022490"/>
    </source>
</evidence>
<dbReference type="SMART" id="SM00232">
    <property type="entry name" value="JAB_MPN"/>
    <property type="match status" value="1"/>
</dbReference>
<feature type="domain" description="MPN" evidence="6">
    <location>
        <begin position="26"/>
        <end position="159"/>
    </location>
</feature>
<gene>
    <name evidence="7" type="ORF">Rsub_01720</name>
</gene>
<evidence type="ECO:0000313" key="8">
    <source>
        <dbReference type="Proteomes" id="UP000247498"/>
    </source>
</evidence>
<keyword evidence="2 4" id="KW-0396">Initiation factor</keyword>
<reference evidence="7 8" key="1">
    <citation type="journal article" date="2018" name="Sci. Rep.">
        <title>Raphidocelis subcapitata (=Pseudokirchneriella subcapitata) provides an insight into genome evolution and environmental adaptations in the Sphaeropleales.</title>
        <authorList>
            <person name="Suzuki S."/>
            <person name="Yamaguchi H."/>
            <person name="Nakajima N."/>
            <person name="Kawachi M."/>
        </authorList>
    </citation>
    <scope>NUCLEOTIDE SEQUENCE [LARGE SCALE GENOMIC DNA]</scope>
    <source>
        <strain evidence="7 8">NIES-35</strain>
    </source>
</reference>
<dbReference type="InParanoid" id="A0A2V0NNL9"/>
<dbReference type="GO" id="GO:0003743">
    <property type="term" value="F:translation initiation factor activity"/>
    <property type="evidence" value="ECO:0007669"/>
    <property type="project" value="UniProtKB-UniRule"/>
</dbReference>
<accession>A0A2V0NNL9</accession>
<dbReference type="AlphaFoldDB" id="A0A2V0NNL9"/>
<comment type="caution">
    <text evidence="7">The sequence shown here is derived from an EMBL/GenBank/DDBJ whole genome shotgun (WGS) entry which is preliminary data.</text>
</comment>
<name>A0A2V0NNL9_9CHLO</name>